<protein>
    <submittedName>
        <fullName evidence="1">Uncharacterized protein</fullName>
    </submittedName>
</protein>
<dbReference type="PATRIC" id="fig|1122985.7.peg.3068"/>
<sequence length="52" mass="6540">MGRFLTFAMIKRHENDAFRDRNKGEEQAICYVKGNRRRWWKWYLRIKTFDAE</sequence>
<accession>A0A069QDR7</accession>
<keyword evidence="2" id="KW-1185">Reference proteome</keyword>
<organism evidence="1 2">
    <name type="scientific">Hoylesella loescheii DSM 19665 = JCM 12249 = ATCC 15930</name>
    <dbReference type="NCBI Taxonomy" id="1122985"/>
    <lineage>
        <taxon>Bacteria</taxon>
        <taxon>Pseudomonadati</taxon>
        <taxon>Bacteroidota</taxon>
        <taxon>Bacteroidia</taxon>
        <taxon>Bacteroidales</taxon>
        <taxon>Prevotellaceae</taxon>
        <taxon>Hoylesella</taxon>
    </lineage>
</organism>
<gene>
    <name evidence="1" type="ORF">HMPREF1991_02964</name>
</gene>
<comment type="caution">
    <text evidence="1">The sequence shown here is derived from an EMBL/GenBank/DDBJ whole genome shotgun (WGS) entry which is preliminary data.</text>
</comment>
<dbReference type="AlphaFoldDB" id="A0A069QDR7"/>
<reference evidence="1 2" key="1">
    <citation type="submission" date="2013-08" db="EMBL/GenBank/DDBJ databases">
        <authorList>
            <person name="Weinstock G."/>
            <person name="Sodergren E."/>
            <person name="Wylie T."/>
            <person name="Fulton L."/>
            <person name="Fulton R."/>
            <person name="Fronick C."/>
            <person name="O'Laughlin M."/>
            <person name="Godfrey J."/>
            <person name="Miner T."/>
            <person name="Herter B."/>
            <person name="Appelbaum E."/>
            <person name="Cordes M."/>
            <person name="Lek S."/>
            <person name="Wollam A."/>
            <person name="Pepin K.H."/>
            <person name="Palsikar V.B."/>
            <person name="Mitreva M."/>
            <person name="Wilson R.K."/>
        </authorList>
    </citation>
    <scope>NUCLEOTIDE SEQUENCE [LARGE SCALE GENOMIC DNA]</scope>
    <source>
        <strain evidence="1 2">ATCC 15930</strain>
    </source>
</reference>
<dbReference type="HOGENOM" id="CLU_3083206_0_0_10"/>
<dbReference type="EMBL" id="JNGW01000129">
    <property type="protein sequence ID" value="KDR50940.1"/>
    <property type="molecule type" value="Genomic_DNA"/>
</dbReference>
<name>A0A069QDR7_HOYLO</name>
<evidence type="ECO:0000313" key="2">
    <source>
        <dbReference type="Proteomes" id="UP000027442"/>
    </source>
</evidence>
<proteinExistence type="predicted"/>
<evidence type="ECO:0000313" key="1">
    <source>
        <dbReference type="EMBL" id="KDR50940.1"/>
    </source>
</evidence>
<dbReference type="Proteomes" id="UP000027442">
    <property type="component" value="Unassembled WGS sequence"/>
</dbReference>